<feature type="chain" id="PRO_5039374232" evidence="1">
    <location>
        <begin position="24"/>
        <end position="170"/>
    </location>
</feature>
<dbReference type="AlphaFoldDB" id="A0A9D5JUD3"/>
<dbReference type="InterPro" id="IPR046534">
    <property type="entry name" value="DUF6599"/>
</dbReference>
<accession>A0A9D5JUD3</accession>
<comment type="caution">
    <text evidence="2">The sequence shown here is derived from an EMBL/GenBank/DDBJ whole genome shotgun (WGS) entry which is preliminary data.</text>
</comment>
<evidence type="ECO:0000313" key="2">
    <source>
        <dbReference type="EMBL" id="MBD3324422.1"/>
    </source>
</evidence>
<gene>
    <name evidence="2" type="ORF">GF339_07535</name>
</gene>
<dbReference type="Proteomes" id="UP000649604">
    <property type="component" value="Unassembled WGS sequence"/>
</dbReference>
<sequence>MLKYCISCLLVGLLMLNAAPVLAENEKVLSLIPEDDEIAGWLRDGEAAIATDLDSLTGLINGAAPFYIDHGTQIALFQDYIKDDVYLMLEMYQVDTPQHAQQVYAESYSDESQPLERIGTEGRIVGGLIGVYLVEYWQKTFFVRLTISDKSQHSKEAVVTFAQFISENIE</sequence>
<name>A0A9D5JUD3_9BACT</name>
<protein>
    <submittedName>
        <fullName evidence="2">Uncharacterized protein</fullName>
    </submittedName>
</protein>
<organism evidence="2 3">
    <name type="scientific">candidate division KSB3 bacterium</name>
    <dbReference type="NCBI Taxonomy" id="2044937"/>
    <lineage>
        <taxon>Bacteria</taxon>
        <taxon>candidate division KSB3</taxon>
    </lineage>
</organism>
<evidence type="ECO:0000313" key="3">
    <source>
        <dbReference type="Proteomes" id="UP000649604"/>
    </source>
</evidence>
<dbReference type="Pfam" id="PF20244">
    <property type="entry name" value="DUF6599"/>
    <property type="match status" value="1"/>
</dbReference>
<reference evidence="2" key="1">
    <citation type="submission" date="2019-11" db="EMBL/GenBank/DDBJ databases">
        <title>Microbial mats filling the niche in hypersaline microbial mats.</title>
        <authorList>
            <person name="Wong H.L."/>
            <person name="Macleod F.I."/>
            <person name="White R.A. III"/>
            <person name="Burns B.P."/>
        </authorList>
    </citation>
    <scope>NUCLEOTIDE SEQUENCE</scope>
    <source>
        <strain evidence="2">Rbin_158</strain>
    </source>
</reference>
<proteinExistence type="predicted"/>
<evidence type="ECO:0000256" key="1">
    <source>
        <dbReference type="SAM" id="SignalP"/>
    </source>
</evidence>
<feature type="signal peptide" evidence="1">
    <location>
        <begin position="1"/>
        <end position="23"/>
    </location>
</feature>
<dbReference type="EMBL" id="WJJP01000235">
    <property type="protein sequence ID" value="MBD3324422.1"/>
    <property type="molecule type" value="Genomic_DNA"/>
</dbReference>
<keyword evidence="1" id="KW-0732">Signal</keyword>